<evidence type="ECO:0000256" key="10">
    <source>
        <dbReference type="ARBA" id="ARBA00023027"/>
    </source>
</evidence>
<keyword evidence="11 18" id="KW-0129">CBS domain</keyword>
<evidence type="ECO:0000256" key="3">
    <source>
        <dbReference type="ARBA" id="ARBA00005502"/>
    </source>
</evidence>
<evidence type="ECO:0000256" key="11">
    <source>
        <dbReference type="ARBA" id="ARBA00023122"/>
    </source>
</evidence>
<dbReference type="NCBIfam" id="TIGR01302">
    <property type="entry name" value="IMP_dehydrog"/>
    <property type="match status" value="1"/>
</dbReference>
<dbReference type="GO" id="GO:0006183">
    <property type="term" value="P:GTP biosynthetic process"/>
    <property type="evidence" value="ECO:0007669"/>
    <property type="project" value="TreeGrafter"/>
</dbReference>
<dbReference type="SMART" id="SM01240">
    <property type="entry name" value="IMPDH"/>
    <property type="match status" value="1"/>
</dbReference>
<dbReference type="OrthoDB" id="416622at2759"/>
<dbReference type="SUPFAM" id="SSF51412">
    <property type="entry name" value="Inosine monophosphate dehydrogenase (IMPDH)"/>
    <property type="match status" value="1"/>
</dbReference>
<proteinExistence type="inferred from homology"/>
<evidence type="ECO:0000256" key="18">
    <source>
        <dbReference type="PROSITE-ProRule" id="PRU00703"/>
    </source>
</evidence>
<evidence type="ECO:0000256" key="7">
    <source>
        <dbReference type="ARBA" id="ARBA00022755"/>
    </source>
</evidence>
<feature type="binding site" evidence="14 16">
    <location>
        <begin position="336"/>
        <end position="338"/>
    </location>
    <ligand>
        <name>NAD(+)</name>
        <dbReference type="ChEBI" id="CHEBI:57540"/>
    </ligand>
</feature>
<comment type="function">
    <text evidence="14">Catalyzes the conversion of inosine 5'-phosphate (IMP) to xanthosine 5'-phosphate (XMP), the first committed and rate-limiting step in the de novo synthesis of guanine nucleotides, and therefore plays an important role in the regulation of cell growth.</text>
</comment>
<evidence type="ECO:0000256" key="17">
    <source>
        <dbReference type="PIRSR" id="PIRSR000130-4"/>
    </source>
</evidence>
<comment type="subunit">
    <text evidence="13">Homotetramer. Seems to be able to form heterotetramers composed from more than 1 of the 3 IMPDH gene products (IMD2-4).</text>
</comment>
<organism evidence="22 23">
    <name type="scientific">Acaulospora morrowiae</name>
    <dbReference type="NCBI Taxonomy" id="94023"/>
    <lineage>
        <taxon>Eukaryota</taxon>
        <taxon>Fungi</taxon>
        <taxon>Fungi incertae sedis</taxon>
        <taxon>Mucoromycota</taxon>
        <taxon>Glomeromycotina</taxon>
        <taxon>Glomeromycetes</taxon>
        <taxon>Diversisporales</taxon>
        <taxon>Acaulosporaceae</taxon>
        <taxon>Acaulospora</taxon>
    </lineage>
</organism>
<evidence type="ECO:0000256" key="16">
    <source>
        <dbReference type="PIRSR" id="PIRSR000130-3"/>
    </source>
</evidence>
<evidence type="ECO:0000256" key="2">
    <source>
        <dbReference type="ARBA" id="ARBA00004496"/>
    </source>
</evidence>
<keyword evidence="5 14" id="KW-0479">Metal-binding</keyword>
<comment type="cofactor">
    <cofactor evidence="1 14">
        <name>K(+)</name>
        <dbReference type="ChEBI" id="CHEBI:29103"/>
    </cofactor>
</comment>
<dbReference type="PANTHER" id="PTHR11911:SF111">
    <property type="entry name" value="INOSINE-5'-MONOPHOSPHATE DEHYDROGENASE"/>
    <property type="match status" value="1"/>
</dbReference>
<dbReference type="EMBL" id="CAJVPV010001893">
    <property type="protein sequence ID" value="CAG8511567.1"/>
    <property type="molecule type" value="Genomic_DNA"/>
</dbReference>
<dbReference type="FunFam" id="3.20.20.70:FF:000007">
    <property type="entry name" value="Chromosome 19 SCAF14664, whole genome shotgun sequence"/>
    <property type="match status" value="1"/>
</dbReference>
<feature type="domain" description="CBS" evidence="21">
    <location>
        <begin position="128"/>
        <end position="190"/>
    </location>
</feature>
<dbReference type="Pfam" id="PF00478">
    <property type="entry name" value="IMPDH"/>
    <property type="match status" value="1"/>
</dbReference>
<evidence type="ECO:0000259" key="21">
    <source>
        <dbReference type="PROSITE" id="PS51371"/>
    </source>
</evidence>
<sequence>MAHEVGASTSYLDPKLAKQYLSEYKTSDGLSAEELMDLRVNGGLTYNDFLILPGHIDFSASEVCCESRITRNIVLKTPFMSSPMDTVTETDMAINMALLGGVGVIHHNCSADEQAEMVRKVKKFENGFIPDPVCLTPTHTVADVHRIKAQFGYSGIPITANGKLYSLLLGIVTARDIQFHEDHTTLLRDVMTTDLVVAHEGVTLEEANQILRSSKRGKLPIVNSRGELVSLLARSDLLKNLNFPLASKSLHSNQLLCAAAIGTHSDDRVRLQKLVDAGLDIVVLDSSQGDSIYQIEMIKYIKKNYGDRLDIIAGNVVTREQAASLIEAGADALRVGMGSGSICITQEVMAVGRPQGTAVYKVSEFAQKFNIPVIADGGIQNVGHITKALALGASAVMMGGLLAGTAESPGDYFYHDGQRLKRYRGMGSIDAMERICNVRDAPDNAGIKRYFSESDAIKVAQGVAGAVIDKGSIRKFVPYLISGLQHGMQDIGIKNLTQLKENVKSGKVRFELRTAAAQVEGGVHGLYS</sequence>
<evidence type="ECO:0000313" key="22">
    <source>
        <dbReference type="EMBL" id="CAG8511567.1"/>
    </source>
</evidence>
<dbReference type="GO" id="GO:0000166">
    <property type="term" value="F:nucleotide binding"/>
    <property type="evidence" value="ECO:0007669"/>
    <property type="project" value="UniProtKB-UniRule"/>
</dbReference>
<dbReference type="AlphaFoldDB" id="A0A9N8ZZ10"/>
<evidence type="ECO:0000313" key="23">
    <source>
        <dbReference type="Proteomes" id="UP000789342"/>
    </source>
</evidence>
<feature type="binding site" description="in other chain" evidence="14 17">
    <location>
        <position position="338"/>
    </location>
    <ligand>
        <name>K(+)</name>
        <dbReference type="ChEBI" id="CHEBI:29103"/>
        <note>ligand shared between two tetrameric partners</note>
    </ligand>
</feature>
<gene>
    <name evidence="22" type="ORF">AMORRO_LOCUS3754</name>
</gene>
<evidence type="ECO:0000256" key="9">
    <source>
        <dbReference type="ARBA" id="ARBA00023002"/>
    </source>
</evidence>
<dbReference type="PROSITE" id="PS00487">
    <property type="entry name" value="IMP_DH_GMP_RED"/>
    <property type="match status" value="1"/>
</dbReference>
<name>A0A9N8ZZ10_9GLOM</name>
<feature type="binding site" description="in other chain" evidence="14 17">
    <location>
        <position position="343"/>
    </location>
    <ligand>
        <name>K(+)</name>
        <dbReference type="ChEBI" id="CHEBI:29103"/>
        <note>ligand shared between two tetrameric partners</note>
    </ligand>
</feature>
<feature type="binding site" evidence="14">
    <location>
        <begin position="423"/>
        <end position="427"/>
    </location>
    <ligand>
        <name>IMP</name>
        <dbReference type="ChEBI" id="CHEBI:58053"/>
    </ligand>
</feature>
<dbReference type="GO" id="GO:0046872">
    <property type="term" value="F:metal ion binding"/>
    <property type="evidence" value="ECO:0007669"/>
    <property type="project" value="UniProtKB-UniRule"/>
</dbReference>
<dbReference type="InterPro" id="IPR001093">
    <property type="entry name" value="IMP_DH_GMPRt"/>
</dbReference>
<dbReference type="SUPFAM" id="SSF54631">
    <property type="entry name" value="CBS-domain pair"/>
    <property type="match status" value="1"/>
</dbReference>
<dbReference type="SMART" id="SM00116">
    <property type="entry name" value="CBS"/>
    <property type="match status" value="2"/>
</dbReference>
<dbReference type="Proteomes" id="UP000789342">
    <property type="component" value="Unassembled WGS sequence"/>
</dbReference>
<dbReference type="InterPro" id="IPR013785">
    <property type="entry name" value="Aldolase_TIM"/>
</dbReference>
<dbReference type="Pfam" id="PF00571">
    <property type="entry name" value="CBS"/>
    <property type="match status" value="2"/>
</dbReference>
<dbReference type="EC" id="1.1.1.205" evidence="14 20"/>
<feature type="binding site" description="in other chain" evidence="14 17">
    <location>
        <position position="340"/>
    </location>
    <ligand>
        <name>K(+)</name>
        <dbReference type="ChEBI" id="CHEBI:29103"/>
        <note>ligand shared between two tetrameric partners</note>
    </ligand>
</feature>
<keyword evidence="6 14" id="KW-0332">GMP biosynthesis</keyword>
<dbReference type="PROSITE" id="PS51371">
    <property type="entry name" value="CBS"/>
    <property type="match status" value="2"/>
</dbReference>
<evidence type="ECO:0000256" key="8">
    <source>
        <dbReference type="ARBA" id="ARBA00022958"/>
    </source>
</evidence>
<comment type="pathway">
    <text evidence="14 20">Purine metabolism; XMP biosynthesis via de novo pathway; XMP from IMP: step 1/1.</text>
</comment>
<evidence type="ECO:0000256" key="12">
    <source>
        <dbReference type="ARBA" id="ARBA00048028"/>
    </source>
</evidence>
<comment type="subcellular location">
    <subcellularLocation>
        <location evidence="2 14">Cytoplasm</location>
    </subcellularLocation>
</comment>
<keyword evidence="10 14" id="KW-0520">NAD</keyword>
<evidence type="ECO:0000256" key="4">
    <source>
        <dbReference type="ARBA" id="ARBA00022490"/>
    </source>
</evidence>
<comment type="caution">
    <text evidence="22">The sequence shown here is derived from an EMBL/GenBank/DDBJ whole genome shotgun (WGS) entry which is preliminary data.</text>
</comment>
<keyword evidence="4 14" id="KW-0963">Cytoplasm</keyword>
<evidence type="ECO:0000256" key="19">
    <source>
        <dbReference type="RuleBase" id="RU003927"/>
    </source>
</evidence>
<dbReference type="HAMAP" id="MF_01964">
    <property type="entry name" value="IMPDH"/>
    <property type="match status" value="1"/>
</dbReference>
<feature type="active site" description="Thioimidate intermediate" evidence="14 15">
    <location>
        <position position="343"/>
    </location>
</feature>
<feature type="binding site" evidence="14">
    <location>
        <position position="341"/>
    </location>
    <ligand>
        <name>IMP</name>
        <dbReference type="ChEBI" id="CHEBI:58053"/>
    </ligand>
</feature>
<dbReference type="GO" id="GO:0005737">
    <property type="term" value="C:cytoplasm"/>
    <property type="evidence" value="ECO:0007669"/>
    <property type="project" value="UniProtKB-SubCell"/>
</dbReference>
<accession>A0A9N8ZZ10</accession>
<dbReference type="PANTHER" id="PTHR11911">
    <property type="entry name" value="INOSINE-5-MONOPHOSPHATE DEHYDROGENASE RELATED"/>
    <property type="match status" value="1"/>
</dbReference>
<evidence type="ECO:0000256" key="13">
    <source>
        <dbReference type="ARBA" id="ARBA00062187"/>
    </source>
</evidence>
<dbReference type="CDD" id="cd04601">
    <property type="entry name" value="CBS_pair_IMPDH"/>
    <property type="match status" value="1"/>
</dbReference>
<dbReference type="PIRSF" id="PIRSF000130">
    <property type="entry name" value="IMPDH"/>
    <property type="match status" value="1"/>
</dbReference>
<dbReference type="CDD" id="cd00381">
    <property type="entry name" value="IMPDH"/>
    <property type="match status" value="1"/>
</dbReference>
<protein>
    <recommendedName>
        <fullName evidence="14 20">Inosine-5'-monophosphate dehydrogenase</fullName>
        <shortName evidence="14">IMP dehydrogenase</shortName>
        <shortName evidence="14">IMPD</shortName>
        <shortName evidence="14">IMPDH</shortName>
        <ecNumber evidence="14 20">1.1.1.205</ecNumber>
    </recommendedName>
</protein>
<feature type="domain" description="CBS" evidence="21">
    <location>
        <begin position="191"/>
        <end position="247"/>
    </location>
</feature>
<dbReference type="GO" id="GO:0006177">
    <property type="term" value="P:GMP biosynthetic process"/>
    <property type="evidence" value="ECO:0007669"/>
    <property type="project" value="UniProtKB-UniRule"/>
</dbReference>
<keyword evidence="7 14" id="KW-0658">Purine biosynthesis</keyword>
<evidence type="ECO:0000256" key="14">
    <source>
        <dbReference type="HAMAP-Rule" id="MF_03156"/>
    </source>
</evidence>
<feature type="binding site" evidence="14">
    <location>
        <begin position="399"/>
        <end position="400"/>
    </location>
    <ligand>
        <name>IMP</name>
        <dbReference type="ChEBI" id="CHEBI:58053"/>
    </ligand>
</feature>
<dbReference type="InterPro" id="IPR046342">
    <property type="entry name" value="CBS_dom_sf"/>
</dbReference>
<evidence type="ECO:0000256" key="5">
    <source>
        <dbReference type="ARBA" id="ARBA00022723"/>
    </source>
</evidence>
<evidence type="ECO:0000256" key="20">
    <source>
        <dbReference type="RuleBase" id="RU003928"/>
    </source>
</evidence>
<feature type="active site" description="Proton acceptor" evidence="14 15">
    <location>
        <position position="449"/>
    </location>
</feature>
<reference evidence="22" key="1">
    <citation type="submission" date="2021-06" db="EMBL/GenBank/DDBJ databases">
        <authorList>
            <person name="Kallberg Y."/>
            <person name="Tangrot J."/>
            <person name="Rosling A."/>
        </authorList>
    </citation>
    <scope>NUCLEOTIDE SEQUENCE</scope>
    <source>
        <strain evidence="22">CL551</strain>
    </source>
</reference>
<evidence type="ECO:0000256" key="6">
    <source>
        <dbReference type="ARBA" id="ARBA00022749"/>
    </source>
</evidence>
<feature type="binding site" evidence="14">
    <location>
        <position position="461"/>
    </location>
    <ligand>
        <name>IMP</name>
        <dbReference type="ChEBI" id="CHEBI:58053"/>
    </ligand>
</feature>
<comment type="activity regulation">
    <text evidence="14">Mycophenolic acid (MPA) is a non-competitive inhibitor that prevents formation of the closed enzyme conformation by binding to the same site as the amobile flap. In contrast, mizoribine monophosphate (MZP) is a competitive inhibitor that induces the closed conformation. MPA is a potent inhibitor of mammalian IMPDHs but a poor inhibitor of the bacterial enzymes. MZP is a more potent inhibitor of bacterial IMPDH.</text>
</comment>
<keyword evidence="9 14" id="KW-0560">Oxidoreductase</keyword>
<comment type="catalytic activity">
    <reaction evidence="12 14 20">
        <text>IMP + NAD(+) + H2O = XMP + NADH + H(+)</text>
        <dbReference type="Rhea" id="RHEA:11708"/>
        <dbReference type="ChEBI" id="CHEBI:15377"/>
        <dbReference type="ChEBI" id="CHEBI:15378"/>
        <dbReference type="ChEBI" id="CHEBI:57464"/>
        <dbReference type="ChEBI" id="CHEBI:57540"/>
        <dbReference type="ChEBI" id="CHEBI:57945"/>
        <dbReference type="ChEBI" id="CHEBI:58053"/>
        <dbReference type="EC" id="1.1.1.205"/>
    </reaction>
</comment>
<dbReference type="InterPro" id="IPR005990">
    <property type="entry name" value="IMP_DH"/>
</dbReference>
<feature type="binding site" evidence="14 16">
    <location>
        <begin position="285"/>
        <end position="287"/>
    </location>
    <ligand>
        <name>NAD(+)</name>
        <dbReference type="ChEBI" id="CHEBI:57540"/>
    </ligand>
</feature>
<evidence type="ECO:0000256" key="1">
    <source>
        <dbReference type="ARBA" id="ARBA00001958"/>
    </source>
</evidence>
<feature type="binding site" evidence="14">
    <location>
        <begin position="376"/>
        <end position="378"/>
    </location>
    <ligand>
        <name>IMP</name>
        <dbReference type="ChEBI" id="CHEBI:58053"/>
    </ligand>
</feature>
<comment type="similarity">
    <text evidence="3 14 19">Belongs to the IMPDH/GMPR family.</text>
</comment>
<dbReference type="InterPro" id="IPR015875">
    <property type="entry name" value="IMP_DH/GMP_Rdtase_CS"/>
</dbReference>
<dbReference type="GO" id="GO:0003938">
    <property type="term" value="F:IMP dehydrogenase activity"/>
    <property type="evidence" value="ECO:0007669"/>
    <property type="project" value="UniProtKB-UniRule"/>
</dbReference>
<comment type="caution">
    <text evidence="14">Lacks conserved residue(s) required for the propagation of feature annotation.</text>
</comment>
<evidence type="ECO:0000256" key="15">
    <source>
        <dbReference type="PIRSR" id="PIRSR000130-1"/>
    </source>
</evidence>
<dbReference type="Gene3D" id="3.20.20.70">
    <property type="entry name" value="Aldolase class I"/>
    <property type="match status" value="1"/>
</dbReference>
<dbReference type="InterPro" id="IPR000644">
    <property type="entry name" value="CBS_dom"/>
</dbReference>
<keyword evidence="8 14" id="KW-0630">Potassium</keyword>
<keyword evidence="23" id="KW-1185">Reference proteome</keyword>